<keyword evidence="3" id="KW-1185">Reference proteome</keyword>
<dbReference type="AlphaFoldDB" id="A0A165YND8"/>
<evidence type="ECO:0000313" key="2">
    <source>
        <dbReference type="EMBL" id="KZP09742.1"/>
    </source>
</evidence>
<organism evidence="2 3">
    <name type="scientific">Athelia psychrophila</name>
    <dbReference type="NCBI Taxonomy" id="1759441"/>
    <lineage>
        <taxon>Eukaryota</taxon>
        <taxon>Fungi</taxon>
        <taxon>Dikarya</taxon>
        <taxon>Basidiomycota</taxon>
        <taxon>Agaricomycotina</taxon>
        <taxon>Agaricomycetes</taxon>
        <taxon>Agaricomycetidae</taxon>
        <taxon>Atheliales</taxon>
        <taxon>Atheliaceae</taxon>
        <taxon>Athelia</taxon>
    </lineage>
</organism>
<dbReference type="EMBL" id="KV417693">
    <property type="protein sequence ID" value="KZP09742.1"/>
    <property type="molecule type" value="Genomic_DNA"/>
</dbReference>
<protein>
    <submittedName>
        <fullName evidence="2">Uncharacterized protein</fullName>
    </submittedName>
</protein>
<gene>
    <name evidence="2" type="ORF">FIBSPDRAFT_873317</name>
</gene>
<sequence length="96" mass="10355">MHALAKPACLPAAGSRARTHTHTHTPSQHMCPTRQLPSPCASPLAGRHACLHHTQLRCPRSAVHPICLHAHTCNQASYLPSVHPGVQARELARVCV</sequence>
<dbReference type="Proteomes" id="UP000076532">
    <property type="component" value="Unassembled WGS sequence"/>
</dbReference>
<accession>A0A165YND8</accession>
<evidence type="ECO:0000313" key="3">
    <source>
        <dbReference type="Proteomes" id="UP000076532"/>
    </source>
</evidence>
<evidence type="ECO:0000256" key="1">
    <source>
        <dbReference type="SAM" id="MobiDB-lite"/>
    </source>
</evidence>
<name>A0A165YND8_9AGAM</name>
<feature type="region of interest" description="Disordered" evidence="1">
    <location>
        <begin position="12"/>
        <end position="32"/>
    </location>
</feature>
<reference evidence="2 3" key="1">
    <citation type="journal article" date="2016" name="Mol. Biol. Evol.">
        <title>Comparative Genomics of Early-Diverging Mushroom-Forming Fungi Provides Insights into the Origins of Lignocellulose Decay Capabilities.</title>
        <authorList>
            <person name="Nagy L.G."/>
            <person name="Riley R."/>
            <person name="Tritt A."/>
            <person name="Adam C."/>
            <person name="Daum C."/>
            <person name="Floudas D."/>
            <person name="Sun H."/>
            <person name="Yadav J.S."/>
            <person name="Pangilinan J."/>
            <person name="Larsson K.H."/>
            <person name="Matsuura K."/>
            <person name="Barry K."/>
            <person name="Labutti K."/>
            <person name="Kuo R."/>
            <person name="Ohm R.A."/>
            <person name="Bhattacharya S.S."/>
            <person name="Shirouzu T."/>
            <person name="Yoshinaga Y."/>
            <person name="Martin F.M."/>
            <person name="Grigoriev I.V."/>
            <person name="Hibbett D.S."/>
        </authorList>
    </citation>
    <scope>NUCLEOTIDE SEQUENCE [LARGE SCALE GENOMIC DNA]</scope>
    <source>
        <strain evidence="2 3">CBS 109695</strain>
    </source>
</reference>
<proteinExistence type="predicted"/>